<gene>
    <name evidence="1" type="ORF">PHYPADRAFT_100885</name>
</gene>
<accession>A9U2P7</accession>
<proteinExistence type="predicted"/>
<dbReference type="AlphaFoldDB" id="A9U2P7"/>
<dbReference type="EMBL" id="DS545327">
    <property type="protein sequence ID" value="EDQ50059.1"/>
    <property type="molecule type" value="Genomic_DNA"/>
</dbReference>
<organism>
    <name type="scientific">Physcomitrium patens</name>
    <name type="common">Spreading-leaved earth moss</name>
    <name type="synonym">Physcomitrella patens</name>
    <dbReference type="NCBI Taxonomy" id="3218"/>
    <lineage>
        <taxon>Eukaryota</taxon>
        <taxon>Viridiplantae</taxon>
        <taxon>Streptophyta</taxon>
        <taxon>Embryophyta</taxon>
        <taxon>Bryophyta</taxon>
        <taxon>Bryophytina</taxon>
        <taxon>Bryopsida</taxon>
        <taxon>Funariidae</taxon>
        <taxon>Funariales</taxon>
        <taxon>Funariaceae</taxon>
        <taxon>Physcomitrium</taxon>
    </lineage>
</organism>
<sequence length="268" mass="28518">MVLGSMFLKTSSTCFSIISGTGEVRGSVDSEGPAPSVPLVLVFHLDFFVHEEIVEVVCLLVLGEDGDLPESDEHGLKGISSTFSLSDDSSPSSLYKFTANLSLCGNRAIPEGEGGYRLQALLDCLGGIQLLSFYFNSSSCFLRISSLRLLRSARSSTCFSSSSSDLIHSGEIPIRGSCNSSEFFGTQFPGSGAKNVTVCNDSQNHKIVGPLDLAVYCKGITPSSKCATFNATMDATQLLLPPRQGSSLCTGTYSHRASTTKRDEHQAA</sequence>
<evidence type="ECO:0000313" key="1">
    <source>
        <dbReference type="EMBL" id="EDQ50059.1"/>
    </source>
</evidence>
<protein>
    <submittedName>
        <fullName evidence="1">Predicted protein</fullName>
    </submittedName>
</protein>
<name>A9U2P7_PHYPA</name>
<reference evidence="1" key="1">
    <citation type="journal article" date="2008" name="Science">
        <title>The Physcomitrella genome reveals evolutionary insights into the conquest of land by plants.</title>
        <authorList>
            <person name="Rensing S."/>
            <person name="Lang D."/>
            <person name="Zimmer A."/>
            <person name="Terry A."/>
            <person name="Salamov A."/>
            <person name="Shapiro H."/>
            <person name="Nishiyama T."/>
            <person name="Perroud P.-F."/>
            <person name="Lindquist E."/>
            <person name="Kamisugi Y."/>
            <person name="Tanahashi T."/>
            <person name="Sakakibara K."/>
            <person name="Fujita T."/>
            <person name="Oishi K."/>
            <person name="Shin-I T."/>
            <person name="Kuroki Y."/>
            <person name="Toyoda A."/>
            <person name="Suzuki Y."/>
            <person name="Hashimoto A."/>
            <person name="Yamaguchi K."/>
            <person name="Sugano A."/>
            <person name="Kohara Y."/>
            <person name="Fujiyama A."/>
            <person name="Anterola A."/>
            <person name="Aoki S."/>
            <person name="Ashton N."/>
            <person name="Barbazuk W.B."/>
            <person name="Barker E."/>
            <person name="Bennetzen J."/>
            <person name="Bezanilla M."/>
            <person name="Blankenship R."/>
            <person name="Cho S.H."/>
            <person name="Dutcher S."/>
            <person name="Estelle M."/>
            <person name="Fawcett J.A."/>
            <person name="Gundlach H."/>
            <person name="Hanada K."/>
            <person name="Heyl A."/>
            <person name="Hicks K.A."/>
            <person name="Hugh J."/>
            <person name="Lohr M."/>
            <person name="Mayer K."/>
            <person name="Melkozernov A."/>
            <person name="Murata T."/>
            <person name="Nelson D."/>
            <person name="Pils B."/>
            <person name="Prigge M."/>
            <person name="Reiss B."/>
            <person name="Renner T."/>
            <person name="Rombauts S."/>
            <person name="Rushton P."/>
            <person name="Sanderfoot A."/>
            <person name="Schween G."/>
            <person name="Shiu S.-H."/>
            <person name="Stueber K."/>
            <person name="Theodoulou F.L."/>
            <person name="Tu H."/>
            <person name="Van de Peer Y."/>
            <person name="Verrier P.J."/>
            <person name="Waters E."/>
            <person name="Wood A."/>
            <person name="Yang L."/>
            <person name="Cove D."/>
            <person name="Cuming A."/>
            <person name="Hasebe M."/>
            <person name="Lucas S."/>
            <person name="Mishler D.B."/>
            <person name="Reski R."/>
            <person name="Grigoriev I."/>
            <person name="Quatrano R.S."/>
            <person name="Boore J.L."/>
        </authorList>
    </citation>
    <scope>NUCLEOTIDE SEQUENCE [LARGE SCALE GENOMIC DNA]</scope>
</reference>